<reference evidence="1" key="1">
    <citation type="submission" date="2014-05" db="EMBL/GenBank/DDBJ databases">
        <authorList>
            <person name="Chronopoulou M."/>
        </authorList>
    </citation>
    <scope>NUCLEOTIDE SEQUENCE</scope>
    <source>
        <tissue evidence="1">Whole organism</tissue>
    </source>
</reference>
<protein>
    <submittedName>
        <fullName evidence="1">Uncharacterized protein</fullName>
    </submittedName>
</protein>
<dbReference type="AlphaFoldDB" id="A0A0K2UAQ3"/>
<name>A0A0K2UAQ3_LEPSM</name>
<proteinExistence type="predicted"/>
<sequence length="45" mass="5594">MVKLYKLFVLFIIIHGSEIWNPYRYYLIKPMEKQNKQTWLHHSVS</sequence>
<evidence type="ECO:0000313" key="1">
    <source>
        <dbReference type="EMBL" id="CDW34781.1"/>
    </source>
</evidence>
<organism evidence="1">
    <name type="scientific">Lepeophtheirus salmonis</name>
    <name type="common">Salmon louse</name>
    <name type="synonym">Caligus salmonis</name>
    <dbReference type="NCBI Taxonomy" id="72036"/>
    <lineage>
        <taxon>Eukaryota</taxon>
        <taxon>Metazoa</taxon>
        <taxon>Ecdysozoa</taxon>
        <taxon>Arthropoda</taxon>
        <taxon>Crustacea</taxon>
        <taxon>Multicrustacea</taxon>
        <taxon>Hexanauplia</taxon>
        <taxon>Copepoda</taxon>
        <taxon>Siphonostomatoida</taxon>
        <taxon>Caligidae</taxon>
        <taxon>Lepeophtheirus</taxon>
    </lineage>
</organism>
<dbReference type="EMBL" id="HACA01017420">
    <property type="protein sequence ID" value="CDW34781.1"/>
    <property type="molecule type" value="Transcribed_RNA"/>
</dbReference>
<accession>A0A0K2UAQ3</accession>